<dbReference type="NCBIfam" id="TIGR04226">
    <property type="entry name" value="RrgB_K2N_iso_D2"/>
    <property type="match status" value="1"/>
</dbReference>
<protein>
    <submittedName>
        <fullName evidence="10">SpaH/EbpB family LPXTG-anchored major pilin</fullName>
    </submittedName>
</protein>
<keyword evidence="4" id="KW-0572">Peptidoglycan-anchor</keyword>
<dbReference type="Gene3D" id="2.60.40.740">
    <property type="match status" value="1"/>
</dbReference>
<feature type="chain" id="PRO_5047303727" evidence="6">
    <location>
        <begin position="30"/>
        <end position="492"/>
    </location>
</feature>
<dbReference type="InterPro" id="IPR026466">
    <property type="entry name" value="Fim_isopep_form_D2_dom"/>
</dbReference>
<evidence type="ECO:0000256" key="3">
    <source>
        <dbReference type="ARBA" id="ARBA00022729"/>
    </source>
</evidence>
<accession>A0ABV9M2W4</accession>
<keyword evidence="3 6" id="KW-0732">Signal</keyword>
<keyword evidence="5" id="KW-0812">Transmembrane</keyword>
<keyword evidence="5" id="KW-1133">Transmembrane helix</keyword>
<dbReference type="NCBIfam" id="NF033902">
    <property type="entry name" value="iso_D2_wall_anc"/>
    <property type="match status" value="1"/>
</dbReference>
<evidence type="ECO:0000256" key="5">
    <source>
        <dbReference type="SAM" id="Phobius"/>
    </source>
</evidence>
<reference evidence="11" key="1">
    <citation type="journal article" date="2019" name="Int. J. Syst. Evol. Microbiol.">
        <title>The Global Catalogue of Microorganisms (GCM) 10K type strain sequencing project: providing services to taxonomists for standard genome sequencing and annotation.</title>
        <authorList>
            <consortium name="The Broad Institute Genomics Platform"/>
            <consortium name="The Broad Institute Genome Sequencing Center for Infectious Disease"/>
            <person name="Wu L."/>
            <person name="Ma J."/>
        </authorList>
    </citation>
    <scope>NUCLEOTIDE SEQUENCE [LARGE SCALE GENOMIC DNA]</scope>
    <source>
        <strain evidence="11">CGMCC 1.19061</strain>
    </source>
</reference>
<feature type="domain" description="Gram-positive pilin subunit D1 N-terminal" evidence="8">
    <location>
        <begin position="33"/>
        <end position="187"/>
    </location>
</feature>
<dbReference type="NCBIfam" id="TIGR01167">
    <property type="entry name" value="LPXTG_anchor"/>
    <property type="match status" value="1"/>
</dbReference>
<dbReference type="Pfam" id="PF00746">
    <property type="entry name" value="Gram_pos_anchor"/>
    <property type="match status" value="1"/>
</dbReference>
<name>A0ABV9M2W4_9ENTE</name>
<dbReference type="EMBL" id="JBHSGT010000020">
    <property type="protein sequence ID" value="MFC4709784.1"/>
    <property type="molecule type" value="Genomic_DNA"/>
</dbReference>
<evidence type="ECO:0000313" key="10">
    <source>
        <dbReference type="EMBL" id="MFC4709784.1"/>
    </source>
</evidence>
<proteinExistence type="predicted"/>
<evidence type="ECO:0000259" key="9">
    <source>
        <dbReference type="Pfam" id="PF17802"/>
    </source>
</evidence>
<evidence type="ECO:0000256" key="1">
    <source>
        <dbReference type="ARBA" id="ARBA00022512"/>
    </source>
</evidence>
<dbReference type="Pfam" id="PF16555">
    <property type="entry name" value="GramPos_pilinD1"/>
    <property type="match status" value="1"/>
</dbReference>
<keyword evidence="1" id="KW-0134">Cell wall</keyword>
<keyword evidence="11" id="KW-1185">Reference proteome</keyword>
<dbReference type="Proteomes" id="UP001596026">
    <property type="component" value="Unassembled WGS sequence"/>
</dbReference>
<keyword evidence="5" id="KW-0472">Membrane</keyword>
<evidence type="ECO:0000259" key="7">
    <source>
        <dbReference type="Pfam" id="PF00746"/>
    </source>
</evidence>
<evidence type="ECO:0000256" key="2">
    <source>
        <dbReference type="ARBA" id="ARBA00022525"/>
    </source>
</evidence>
<dbReference type="Pfam" id="PF17802">
    <property type="entry name" value="SpaA"/>
    <property type="match status" value="1"/>
</dbReference>
<dbReference type="InterPro" id="IPR048052">
    <property type="entry name" value="FM1-like"/>
</dbReference>
<sequence>MNIGKKIWKIAIAALLIAPLFAGSLNASAVTEGNVDVTVHKRVFDDNMPEYKENTGLEMPDFGGRALNGAGFTVYDVTAQYHAALVGKTQAEAMATVIDEYNDDDTGFTKVGNEQFTADPDGTTKFANLPLYSNDLDAAYLFVETTTPAKPNIVQKAAPFILSMPIYTAMDSTGVLNTDIHVYPKNVTAKDTKVLENAEDFGTITLETGGQSYPNVQIGDILNYKLTINVPVDIADLTSFKVKDTPGAGMALAPTPNIVVAGLTAGAGNDYTISTAENILELTFDTAKLAAAGLAGQTLTITYDMVLTAEAIPDTPIKNSATTIQNETEIGITPPPGVVTGGKQFIKHDKHTAKALAGAKFKVTNGTQWAKFIVNTKGEYAFNGWGTEAQATEVVTGTDGVFKVIGLTAGNYQLKETFAPNGYVLLADNVSFTVVANGYGSTDALRQTVNNVPKGLLPSTGGTGIYAFLIIGSMMMAGAYFWFKRSKEHAEV</sequence>
<dbReference type="InterPro" id="IPR019931">
    <property type="entry name" value="LPXTG_anchor"/>
</dbReference>
<gene>
    <name evidence="10" type="ORF">ACFO3L_03935</name>
</gene>
<comment type="caution">
    <text evidence="10">The sequence shown here is derived from an EMBL/GenBank/DDBJ whole genome shotgun (WGS) entry which is preliminary data.</text>
</comment>
<evidence type="ECO:0000256" key="6">
    <source>
        <dbReference type="SAM" id="SignalP"/>
    </source>
</evidence>
<feature type="domain" description="SpaA-like prealbumin fold" evidence="9">
    <location>
        <begin position="344"/>
        <end position="441"/>
    </location>
</feature>
<keyword evidence="2" id="KW-0964">Secreted</keyword>
<evidence type="ECO:0000256" key="4">
    <source>
        <dbReference type="ARBA" id="ARBA00023088"/>
    </source>
</evidence>
<feature type="transmembrane region" description="Helical" evidence="5">
    <location>
        <begin position="464"/>
        <end position="483"/>
    </location>
</feature>
<dbReference type="InterPro" id="IPR032364">
    <property type="entry name" value="GramPos_pilinD1_N"/>
</dbReference>
<dbReference type="InterPro" id="IPR013783">
    <property type="entry name" value="Ig-like_fold"/>
</dbReference>
<dbReference type="Gene3D" id="2.60.40.10">
    <property type="entry name" value="Immunoglobulins"/>
    <property type="match status" value="2"/>
</dbReference>
<organism evidence="10 11">
    <name type="scientific">Enterococcus eurekensis</name>
    <dbReference type="NCBI Taxonomy" id="1159753"/>
    <lineage>
        <taxon>Bacteria</taxon>
        <taxon>Bacillati</taxon>
        <taxon>Bacillota</taxon>
        <taxon>Bacilli</taxon>
        <taxon>Lactobacillales</taxon>
        <taxon>Enterococcaceae</taxon>
        <taxon>Enterococcus</taxon>
    </lineage>
</organism>
<feature type="signal peptide" evidence="6">
    <location>
        <begin position="1"/>
        <end position="29"/>
    </location>
</feature>
<evidence type="ECO:0000259" key="8">
    <source>
        <dbReference type="Pfam" id="PF16555"/>
    </source>
</evidence>
<evidence type="ECO:0000313" key="11">
    <source>
        <dbReference type="Proteomes" id="UP001596026"/>
    </source>
</evidence>
<dbReference type="RefSeq" id="WP_379964053.1">
    <property type="nucleotide sequence ID" value="NZ_JBHSGT010000020.1"/>
</dbReference>
<feature type="domain" description="Gram-positive cocci surface proteins LPxTG" evidence="7">
    <location>
        <begin position="454"/>
        <end position="488"/>
    </location>
</feature>
<dbReference type="InterPro" id="IPR041033">
    <property type="entry name" value="SpaA_PFL_dom_1"/>
</dbReference>